<feature type="non-terminal residue" evidence="1">
    <location>
        <position position="440"/>
    </location>
</feature>
<keyword evidence="2" id="KW-1185">Reference proteome</keyword>
<sequence length="440" mass="50905">QESQIDEGGLRKYPDIFGDTGTTHVIVRESFFALKDASKYDDSKHLYEICSSKESWLMMELQLLIHKVIPKKYKEERALDLVILAVCNEDVVGQRAAVMLELLLLTSPHQKFSHNVFIIIESVLYEALSDLRARKDATKKARAKQLTNLYIITICEWISSCQDTSQINICDMHMRTSVAGRSMPKKANGVIEESFTYLDSFLSEFKSNWTCNYWKRQVDKLFKIQMNGAESVKEREKIVGISVLFAYQCLKKTLLSKDKKNLEHFNKLFGALRSQKTADKNPLTSHIFVHGLALLLSLALRGIDHLEGLQELCKTGMEMINKFSTDEERLDDMQTMLMFHRNQNIRNLAFPVTYEQDQKKLLQGELHRLLCPLLCGPLLIKVDSEMEKLHWCELTGSLNSTKVFIRMHLPQENDHRKKNKSSFSPHQDVYYNELSQLQKF</sequence>
<proteinExistence type="predicted"/>
<protein>
    <submittedName>
        <fullName evidence="1">Uncharacterized protein</fullName>
    </submittedName>
</protein>
<accession>A0AAV2I8H0</accession>
<feature type="non-terminal residue" evidence="1">
    <location>
        <position position="1"/>
    </location>
</feature>
<reference evidence="1 2" key="1">
    <citation type="submission" date="2024-04" db="EMBL/GenBank/DDBJ databases">
        <authorList>
            <consortium name="Genoscope - CEA"/>
            <person name="William W."/>
        </authorList>
    </citation>
    <scope>NUCLEOTIDE SEQUENCE [LARGE SCALE GENOMIC DNA]</scope>
</reference>
<name>A0AAV2I8H0_LYMST</name>
<dbReference type="Proteomes" id="UP001497497">
    <property type="component" value="Unassembled WGS sequence"/>
</dbReference>
<organism evidence="1 2">
    <name type="scientific">Lymnaea stagnalis</name>
    <name type="common">Great pond snail</name>
    <name type="synonym">Helix stagnalis</name>
    <dbReference type="NCBI Taxonomy" id="6523"/>
    <lineage>
        <taxon>Eukaryota</taxon>
        <taxon>Metazoa</taxon>
        <taxon>Spiralia</taxon>
        <taxon>Lophotrochozoa</taxon>
        <taxon>Mollusca</taxon>
        <taxon>Gastropoda</taxon>
        <taxon>Heterobranchia</taxon>
        <taxon>Euthyneura</taxon>
        <taxon>Panpulmonata</taxon>
        <taxon>Hygrophila</taxon>
        <taxon>Lymnaeoidea</taxon>
        <taxon>Lymnaeidae</taxon>
        <taxon>Lymnaea</taxon>
    </lineage>
</organism>
<evidence type="ECO:0000313" key="1">
    <source>
        <dbReference type="EMBL" id="CAL1543099.1"/>
    </source>
</evidence>
<gene>
    <name evidence="1" type="ORF">GSLYS_00016633001</name>
</gene>
<comment type="caution">
    <text evidence="1">The sequence shown here is derived from an EMBL/GenBank/DDBJ whole genome shotgun (WGS) entry which is preliminary data.</text>
</comment>
<dbReference type="EMBL" id="CAXITT010000525">
    <property type="protein sequence ID" value="CAL1543099.1"/>
    <property type="molecule type" value="Genomic_DNA"/>
</dbReference>
<dbReference type="AlphaFoldDB" id="A0AAV2I8H0"/>
<evidence type="ECO:0000313" key="2">
    <source>
        <dbReference type="Proteomes" id="UP001497497"/>
    </source>
</evidence>